<protein>
    <submittedName>
        <fullName evidence="2">Uncharacterized protein</fullName>
    </submittedName>
</protein>
<dbReference type="EMBL" id="BTSX01000004">
    <property type="protein sequence ID" value="GMS96318.1"/>
    <property type="molecule type" value="Genomic_DNA"/>
</dbReference>
<keyword evidence="1" id="KW-0812">Transmembrane</keyword>
<sequence>MEAWLSVVIIFVSLVAALVLMVILVACFQKICCKYSDEELEEMQNRPPISVITIENGCQPRRHHHLAAFAIVRHHHRR</sequence>
<organism evidence="2 3">
    <name type="scientific">Pristionchus entomophagus</name>
    <dbReference type="NCBI Taxonomy" id="358040"/>
    <lineage>
        <taxon>Eukaryota</taxon>
        <taxon>Metazoa</taxon>
        <taxon>Ecdysozoa</taxon>
        <taxon>Nematoda</taxon>
        <taxon>Chromadorea</taxon>
        <taxon>Rhabditida</taxon>
        <taxon>Rhabditina</taxon>
        <taxon>Diplogasteromorpha</taxon>
        <taxon>Diplogasteroidea</taxon>
        <taxon>Neodiplogasteridae</taxon>
        <taxon>Pristionchus</taxon>
    </lineage>
</organism>
<evidence type="ECO:0000256" key="1">
    <source>
        <dbReference type="SAM" id="Phobius"/>
    </source>
</evidence>
<evidence type="ECO:0000313" key="2">
    <source>
        <dbReference type="EMBL" id="GMS96318.1"/>
    </source>
</evidence>
<gene>
    <name evidence="2" type="ORF">PENTCL1PPCAC_18493</name>
</gene>
<name>A0AAV5TQL1_9BILA</name>
<accession>A0AAV5TQL1</accession>
<feature type="non-terminal residue" evidence="2">
    <location>
        <position position="78"/>
    </location>
</feature>
<keyword evidence="1" id="KW-0472">Membrane</keyword>
<feature type="transmembrane region" description="Helical" evidence="1">
    <location>
        <begin position="6"/>
        <end position="28"/>
    </location>
</feature>
<keyword evidence="3" id="KW-1185">Reference proteome</keyword>
<keyword evidence="1" id="KW-1133">Transmembrane helix</keyword>
<dbReference type="AlphaFoldDB" id="A0AAV5TQL1"/>
<proteinExistence type="predicted"/>
<reference evidence="2" key="1">
    <citation type="submission" date="2023-10" db="EMBL/GenBank/DDBJ databases">
        <title>Genome assembly of Pristionchus species.</title>
        <authorList>
            <person name="Yoshida K."/>
            <person name="Sommer R.J."/>
        </authorList>
    </citation>
    <scope>NUCLEOTIDE SEQUENCE</scope>
    <source>
        <strain evidence="2">RS0144</strain>
    </source>
</reference>
<evidence type="ECO:0000313" key="3">
    <source>
        <dbReference type="Proteomes" id="UP001432027"/>
    </source>
</evidence>
<comment type="caution">
    <text evidence="2">The sequence shown here is derived from an EMBL/GenBank/DDBJ whole genome shotgun (WGS) entry which is preliminary data.</text>
</comment>
<dbReference type="Proteomes" id="UP001432027">
    <property type="component" value="Unassembled WGS sequence"/>
</dbReference>